<dbReference type="Pfam" id="PF03328">
    <property type="entry name" value="HpcH_HpaI"/>
    <property type="match status" value="1"/>
</dbReference>
<dbReference type="Proteomes" id="UP001600888">
    <property type="component" value="Unassembled WGS sequence"/>
</dbReference>
<protein>
    <recommendedName>
        <fullName evidence="5">HpcH/HpaI aldolase/citrate lyase domain-containing protein</fullName>
    </recommendedName>
</protein>
<dbReference type="Gene3D" id="3.20.20.60">
    <property type="entry name" value="Phosphoenolpyruvate-binding domains"/>
    <property type="match status" value="1"/>
</dbReference>
<proteinExistence type="inferred from homology"/>
<evidence type="ECO:0000256" key="1">
    <source>
        <dbReference type="ARBA" id="ARBA00005568"/>
    </source>
</evidence>
<evidence type="ECO:0000256" key="2">
    <source>
        <dbReference type="ARBA" id="ARBA00022723"/>
    </source>
</evidence>
<evidence type="ECO:0000256" key="4">
    <source>
        <dbReference type="SAM" id="MobiDB-lite"/>
    </source>
</evidence>
<dbReference type="EMBL" id="JBAWTH010000017">
    <property type="protein sequence ID" value="KAL2288232.1"/>
    <property type="molecule type" value="Genomic_DNA"/>
</dbReference>
<keyword evidence="7" id="KW-1185">Reference proteome</keyword>
<evidence type="ECO:0000313" key="7">
    <source>
        <dbReference type="Proteomes" id="UP001600888"/>
    </source>
</evidence>
<evidence type="ECO:0000313" key="6">
    <source>
        <dbReference type="EMBL" id="KAL2288232.1"/>
    </source>
</evidence>
<gene>
    <name evidence="6" type="ORF">FJTKL_04308</name>
</gene>
<dbReference type="PANTHER" id="PTHR30502">
    <property type="entry name" value="2-KETO-3-DEOXY-L-RHAMNONATE ALDOLASE"/>
    <property type="match status" value="1"/>
</dbReference>
<keyword evidence="3" id="KW-0456">Lyase</keyword>
<dbReference type="InterPro" id="IPR015813">
    <property type="entry name" value="Pyrv/PenolPyrv_kinase-like_dom"/>
</dbReference>
<sequence>MMKSLRPLGSHSVLRLPARAPHPRLQKLPSPPATRPKSQLRNTSTMADTTSMQKSNRLRTAFVENKGPSYGIWQMFPGSNVSRALARANPDWIMVDCEHGNIDDAAMHEAVPAIAACGVSPLVRIPDLQSWMIKRALDCGAHGILVPLIRTVDEVKQVVAATKFPPQGRRGFGSALAMQNFSPIPSFTEYLQQANDAILTMVQIETKEALAAVEEIAPLVDVLFIGPFDLGNNIGYPIINGDVKPELKEAIAKILKAAKSAGKKCGMFSSSGEEAGRYGAMGFDMINVGTDVTTLEFVMKQSMAAARGAAGPEKGKGYGS</sequence>
<evidence type="ECO:0000259" key="5">
    <source>
        <dbReference type="Pfam" id="PF03328"/>
    </source>
</evidence>
<keyword evidence="2" id="KW-0479">Metal-binding</keyword>
<evidence type="ECO:0000256" key="3">
    <source>
        <dbReference type="ARBA" id="ARBA00023239"/>
    </source>
</evidence>
<dbReference type="InterPro" id="IPR040442">
    <property type="entry name" value="Pyrv_kinase-like_dom_sf"/>
</dbReference>
<reference evidence="6 7" key="1">
    <citation type="submission" date="2024-03" db="EMBL/GenBank/DDBJ databases">
        <title>A high-quality draft genome sequence of Diaporthe vaccinii, a causative agent of upright dieback and viscid rot disease in cranberry plants.</title>
        <authorList>
            <person name="Sarrasin M."/>
            <person name="Lang B.F."/>
            <person name="Burger G."/>
        </authorList>
    </citation>
    <scope>NUCLEOTIDE SEQUENCE [LARGE SCALE GENOMIC DNA]</scope>
    <source>
        <strain evidence="6 7">IS7</strain>
    </source>
</reference>
<dbReference type="PANTHER" id="PTHR30502:SF0">
    <property type="entry name" value="PHOSPHOENOLPYRUVATE CARBOXYLASE FAMILY PROTEIN"/>
    <property type="match status" value="1"/>
</dbReference>
<feature type="region of interest" description="Disordered" evidence="4">
    <location>
        <begin position="1"/>
        <end position="53"/>
    </location>
</feature>
<feature type="compositionally biased region" description="Polar residues" evidence="4">
    <location>
        <begin position="36"/>
        <end position="53"/>
    </location>
</feature>
<dbReference type="InterPro" id="IPR050251">
    <property type="entry name" value="HpcH-HpaI_aldolase"/>
</dbReference>
<comment type="similarity">
    <text evidence="1">Belongs to the HpcH/HpaI aldolase family.</text>
</comment>
<feature type="domain" description="HpcH/HpaI aldolase/citrate lyase" evidence="5">
    <location>
        <begin position="83"/>
        <end position="294"/>
    </location>
</feature>
<accession>A0ABR4F0K6</accession>
<name>A0ABR4F0K6_9PEZI</name>
<dbReference type="InterPro" id="IPR005000">
    <property type="entry name" value="Aldolase/citrate-lyase_domain"/>
</dbReference>
<comment type="caution">
    <text evidence="6">The sequence shown here is derived from an EMBL/GenBank/DDBJ whole genome shotgun (WGS) entry which is preliminary data.</text>
</comment>
<organism evidence="6 7">
    <name type="scientific">Diaporthe vaccinii</name>
    <dbReference type="NCBI Taxonomy" id="105482"/>
    <lineage>
        <taxon>Eukaryota</taxon>
        <taxon>Fungi</taxon>
        <taxon>Dikarya</taxon>
        <taxon>Ascomycota</taxon>
        <taxon>Pezizomycotina</taxon>
        <taxon>Sordariomycetes</taxon>
        <taxon>Sordariomycetidae</taxon>
        <taxon>Diaporthales</taxon>
        <taxon>Diaporthaceae</taxon>
        <taxon>Diaporthe</taxon>
        <taxon>Diaporthe eres species complex</taxon>
    </lineage>
</organism>
<dbReference type="SUPFAM" id="SSF51621">
    <property type="entry name" value="Phosphoenolpyruvate/pyruvate domain"/>
    <property type="match status" value="1"/>
</dbReference>